<dbReference type="GO" id="GO:0004623">
    <property type="term" value="F:phospholipase A2 activity"/>
    <property type="evidence" value="ECO:0007669"/>
    <property type="project" value="TreeGrafter"/>
</dbReference>
<reference evidence="1" key="1">
    <citation type="journal article" date="2004" name="Nature">
        <title>Genome duplication in the teleost fish Tetraodon nigroviridis reveals the early vertebrate proto-karyotype.</title>
        <authorList>
            <person name="Jaillon O."/>
            <person name="Aury J.-M."/>
            <person name="Brunet F."/>
            <person name="Petit J.-L."/>
            <person name="Stange-Thomann N."/>
            <person name="Mauceli E."/>
            <person name="Bouneau L."/>
            <person name="Fischer C."/>
            <person name="Ozouf-Costaz C."/>
            <person name="Bernot A."/>
            <person name="Nicaud S."/>
            <person name="Jaffe D."/>
            <person name="Fisher S."/>
            <person name="Lutfalla G."/>
            <person name="Dossat C."/>
            <person name="Segurens B."/>
            <person name="Dasilva C."/>
            <person name="Salanoubat M."/>
            <person name="Levy M."/>
            <person name="Boudet N."/>
            <person name="Castellano S."/>
            <person name="Anthouard V."/>
            <person name="Jubin C."/>
            <person name="Castelli V."/>
            <person name="Katinka M."/>
            <person name="Vacherie B."/>
            <person name="Biemont C."/>
            <person name="Skalli Z."/>
            <person name="Cattolico L."/>
            <person name="Poulain J."/>
            <person name="De Berardinis V."/>
            <person name="Cruaud C."/>
            <person name="Duprat S."/>
            <person name="Brottier P."/>
            <person name="Coutanceau J.-P."/>
            <person name="Gouzy J."/>
            <person name="Parra G."/>
            <person name="Lardier G."/>
            <person name="Chapple C."/>
            <person name="McKernan K.J."/>
            <person name="McEwan P."/>
            <person name="Bosak S."/>
            <person name="Kellis M."/>
            <person name="Volff J.-N."/>
            <person name="Guigo R."/>
            <person name="Zody M.C."/>
            <person name="Mesirov J."/>
            <person name="Lindblad-Toh K."/>
            <person name="Birren B."/>
            <person name="Nusbaum C."/>
            <person name="Kahn D."/>
            <person name="Robinson-Rechavi M."/>
            <person name="Laudet V."/>
            <person name="Schachter V."/>
            <person name="Quetier F."/>
            <person name="Saurin W."/>
            <person name="Scarpelli C."/>
            <person name="Wincker P."/>
            <person name="Lander E.S."/>
            <person name="Weissenbach J."/>
            <person name="Roest Crollius H."/>
        </authorList>
    </citation>
    <scope>NUCLEOTIDE SEQUENCE [LARGE SCALE GENOMIC DNA]</scope>
</reference>
<dbReference type="InterPro" id="IPR038885">
    <property type="entry name" value="PLB1"/>
</dbReference>
<gene>
    <name evidence="1" type="ORF">GSTENG00030412001</name>
</gene>
<dbReference type="PANTHER" id="PTHR21325">
    <property type="entry name" value="PHOSPHOLIPASE B, PLB1"/>
    <property type="match status" value="1"/>
</dbReference>
<dbReference type="KEGG" id="tng:GSTEN00030412G001"/>
<dbReference type="GO" id="GO:0004622">
    <property type="term" value="F:phosphatidylcholine lysophospholipase activity"/>
    <property type="evidence" value="ECO:0007669"/>
    <property type="project" value="TreeGrafter"/>
</dbReference>
<accession>Q4RQX6</accession>
<protein>
    <submittedName>
        <fullName evidence="1">(spotted green pufferfish) hypothetical protein</fullName>
    </submittedName>
</protein>
<evidence type="ECO:0000313" key="1">
    <source>
        <dbReference type="EMBL" id="CAG09206.1"/>
    </source>
</evidence>
<dbReference type="OrthoDB" id="10265800at2759"/>
<reference evidence="1" key="2">
    <citation type="submission" date="2004-02" db="EMBL/GenBank/DDBJ databases">
        <authorList>
            <consortium name="Genoscope"/>
            <consortium name="Whitehead Institute Centre for Genome Research"/>
        </authorList>
    </citation>
    <scope>NUCLEOTIDE SEQUENCE</scope>
</reference>
<dbReference type="CDD" id="cd01824">
    <property type="entry name" value="Phospholipase_B_like"/>
    <property type="match status" value="1"/>
</dbReference>
<dbReference type="Gene3D" id="3.40.50.1110">
    <property type="entry name" value="SGNH hydrolase"/>
    <property type="match status" value="1"/>
</dbReference>
<dbReference type="PANTHER" id="PTHR21325:SF52">
    <property type="entry name" value="PHOSPHOLIPASE B1, MEMBRANE-ASSOCIATED"/>
    <property type="match status" value="1"/>
</dbReference>
<dbReference type="GO" id="GO:0006644">
    <property type="term" value="P:phospholipid metabolic process"/>
    <property type="evidence" value="ECO:0007669"/>
    <property type="project" value="TreeGrafter"/>
</dbReference>
<dbReference type="EMBL" id="CAAE01015003">
    <property type="protein sequence ID" value="CAG09206.1"/>
    <property type="molecule type" value="Genomic_DNA"/>
</dbReference>
<dbReference type="Pfam" id="PF00657">
    <property type="entry name" value="Lipase_GDSL"/>
    <property type="match status" value="1"/>
</dbReference>
<dbReference type="GO" id="GO:0031526">
    <property type="term" value="C:brush border membrane"/>
    <property type="evidence" value="ECO:0007669"/>
    <property type="project" value="TreeGrafter"/>
</dbReference>
<proteinExistence type="predicted"/>
<dbReference type="InterPro" id="IPR036514">
    <property type="entry name" value="SGNH_hydro_sf"/>
</dbReference>
<feature type="non-terminal residue" evidence="1">
    <location>
        <position position="439"/>
    </location>
</feature>
<dbReference type="AlphaFoldDB" id="Q4RQX6"/>
<dbReference type="InterPro" id="IPR035547">
    <property type="entry name" value="Phospholipase_B"/>
</dbReference>
<comment type="caution">
    <text evidence="1">The sequence shown here is derived from an EMBL/GenBank/DDBJ whole genome shotgun (WGS) entry which is preliminary data.</text>
</comment>
<sequence length="439" mass="49366">SVHKLRPGDIKVVAAVGDSLTVRNGIAASPNNILDVLTQYRGLSWSIGGEGNLTSVTTLPSEFSSSLQLGSNNKSRSIVIIFVVTDILKHFNPNVTGYSSGIGKQDTPQAFLNQAVAGAKTKDLTPQIRALVTRMKNTSGINFELDWKLITVFIGGNDICDHCQNSLLYSAENYVRHIQDNLDYLHKEVKHTCLIAYALLRYVFSLLWPNVFTFVKVPRALVNLVEPLYISPLRELHMDPSLKCPTLLLKFLCPCVILPKSNSEAFQKLEEMNRKYQLVLRNLVESSRYDTREDFTVVVQPFFREIIVPRTPDGRPDRSFFSADCFHLSQRAQTLMARSLWNNMNWGSDFSCVNLAPSETVPTSGLYCMKHVCSLFRSSAQAPKPETCWSSTESTRVYHGDILKKFNQFLKGFSRDKIPKQNGFNMAVDGAKASYVQYV</sequence>
<dbReference type="GO" id="GO:0050253">
    <property type="term" value="F:retinyl-palmitate esterase activity"/>
    <property type="evidence" value="ECO:0007669"/>
    <property type="project" value="TreeGrafter"/>
</dbReference>
<dbReference type="InterPro" id="IPR001087">
    <property type="entry name" value="GDSL"/>
</dbReference>
<organism evidence="1">
    <name type="scientific">Tetraodon nigroviridis</name>
    <name type="common">Spotted green pufferfish</name>
    <name type="synonym">Chelonodon nigroviridis</name>
    <dbReference type="NCBI Taxonomy" id="99883"/>
    <lineage>
        <taxon>Eukaryota</taxon>
        <taxon>Metazoa</taxon>
        <taxon>Chordata</taxon>
        <taxon>Craniata</taxon>
        <taxon>Vertebrata</taxon>
        <taxon>Euteleostomi</taxon>
        <taxon>Actinopterygii</taxon>
        <taxon>Neopterygii</taxon>
        <taxon>Teleostei</taxon>
        <taxon>Neoteleostei</taxon>
        <taxon>Acanthomorphata</taxon>
        <taxon>Eupercaria</taxon>
        <taxon>Tetraodontiformes</taxon>
        <taxon>Tetradontoidea</taxon>
        <taxon>Tetraodontidae</taxon>
        <taxon>Tetraodon</taxon>
    </lineage>
</organism>
<dbReference type="SUPFAM" id="SSF52266">
    <property type="entry name" value="SGNH hydrolase"/>
    <property type="match status" value="1"/>
</dbReference>
<name>Q4RQX6_TETNG</name>